<dbReference type="InterPro" id="IPR002347">
    <property type="entry name" value="SDR_fam"/>
</dbReference>
<dbReference type="STRING" id="545501.BN997_02645"/>
<dbReference type="Gene3D" id="3.40.50.720">
    <property type="entry name" value="NAD(P)-binding Rossmann-like Domain"/>
    <property type="match status" value="1"/>
</dbReference>
<dbReference type="EMBL" id="CDGG01000001">
    <property type="protein sequence ID" value="CEI82759.1"/>
    <property type="molecule type" value="Genomic_DNA"/>
</dbReference>
<proteinExistence type="inferred from homology"/>
<evidence type="ECO:0000313" key="4">
    <source>
        <dbReference type="Proteomes" id="UP000040453"/>
    </source>
</evidence>
<reference evidence="3 4" key="1">
    <citation type="submission" date="2014-11" db="EMBL/GenBank/DDBJ databases">
        <authorList>
            <person name="Urmite Genomes Urmite Genomes"/>
        </authorList>
    </citation>
    <scope>NUCLEOTIDE SEQUENCE [LARGE SCALE GENOMIC DNA]</scope>
    <source>
        <strain evidence="3 4">Oc5</strain>
    </source>
</reference>
<dbReference type="Pfam" id="PF13561">
    <property type="entry name" value="adh_short_C2"/>
    <property type="match status" value="1"/>
</dbReference>
<keyword evidence="4" id="KW-1185">Reference proteome</keyword>
<evidence type="ECO:0000313" key="3">
    <source>
        <dbReference type="EMBL" id="CEI82759.1"/>
    </source>
</evidence>
<dbReference type="PRINTS" id="PR00080">
    <property type="entry name" value="SDRFAMILY"/>
</dbReference>
<sequence length="253" mass="26562">MAQEKDFEGKVVLITGAASGIGEATALKFAERGAKIAIGDINEDSDKVVQQIKANGGDAVFFKTDVSNADQVKSLVEKTAGHFGKIDCAFNNAGILPKIASFIDTTEEDFDQTIAVDLKGVFLCLKYELEYMVKAGGGSIVNTASVAGLIADPDMSPYVAAKHGVVGLTKAAGIEYADKGIRVNAVAPGVTATPLAKEKLEDSEIREEMIGNVPADRAATPDEIAETVLYLSSDKASFVMAQTYVIDGGQIAH</sequence>
<protein>
    <submittedName>
        <fullName evidence="3">2,5-dichloro-2,5-cyclohexadiene-1,4-diol dehydrogenase</fullName>
    </submittedName>
</protein>
<evidence type="ECO:0000256" key="2">
    <source>
        <dbReference type="ARBA" id="ARBA00023002"/>
    </source>
</evidence>
<name>A0A0A1MSW9_9BACI</name>
<dbReference type="GO" id="GO:0016491">
    <property type="term" value="F:oxidoreductase activity"/>
    <property type="evidence" value="ECO:0007669"/>
    <property type="project" value="UniProtKB-KW"/>
</dbReference>
<dbReference type="InterPro" id="IPR020904">
    <property type="entry name" value="Sc_DH/Rdtase_CS"/>
</dbReference>
<comment type="similarity">
    <text evidence="1">Belongs to the short-chain dehydrogenases/reductases (SDR) family.</text>
</comment>
<dbReference type="FunFam" id="3.40.50.720:FF:000084">
    <property type="entry name" value="Short-chain dehydrogenase reductase"/>
    <property type="match status" value="1"/>
</dbReference>
<dbReference type="SUPFAM" id="SSF51735">
    <property type="entry name" value="NAD(P)-binding Rossmann-fold domains"/>
    <property type="match status" value="1"/>
</dbReference>
<accession>A0A0A1MSW9</accession>
<dbReference type="CDD" id="cd05233">
    <property type="entry name" value="SDR_c"/>
    <property type="match status" value="1"/>
</dbReference>
<dbReference type="RefSeq" id="WP_042532753.1">
    <property type="nucleotide sequence ID" value="NZ_CAXOIH010000026.1"/>
</dbReference>
<dbReference type="NCBIfam" id="NF005559">
    <property type="entry name" value="PRK07231.1"/>
    <property type="match status" value="1"/>
</dbReference>
<dbReference type="GO" id="GO:0008206">
    <property type="term" value="P:bile acid metabolic process"/>
    <property type="evidence" value="ECO:0007669"/>
    <property type="project" value="UniProtKB-ARBA"/>
</dbReference>
<gene>
    <name evidence="3" type="primary">linC_2</name>
    <name evidence="3" type="ORF">BN997_02645</name>
</gene>
<dbReference type="AlphaFoldDB" id="A0A0A1MSW9"/>
<evidence type="ECO:0000256" key="1">
    <source>
        <dbReference type="ARBA" id="ARBA00006484"/>
    </source>
</evidence>
<dbReference type="PRINTS" id="PR00081">
    <property type="entry name" value="GDHRDH"/>
</dbReference>
<dbReference type="PANTHER" id="PTHR24321">
    <property type="entry name" value="DEHYDROGENASES, SHORT CHAIN"/>
    <property type="match status" value="1"/>
</dbReference>
<dbReference type="Proteomes" id="UP000040453">
    <property type="component" value="Unassembled WGS sequence"/>
</dbReference>
<dbReference type="OrthoDB" id="306388at2"/>
<dbReference type="InterPro" id="IPR036291">
    <property type="entry name" value="NAD(P)-bd_dom_sf"/>
</dbReference>
<dbReference type="PROSITE" id="PS00061">
    <property type="entry name" value="ADH_SHORT"/>
    <property type="match status" value="1"/>
</dbReference>
<keyword evidence="2" id="KW-0560">Oxidoreductase</keyword>
<dbReference type="PANTHER" id="PTHR24321:SF11">
    <property type="entry name" value="BLR0893 PROTEIN"/>
    <property type="match status" value="1"/>
</dbReference>
<organism evidence="3 4">
    <name type="scientific">Oceanobacillus oncorhynchi</name>
    <dbReference type="NCBI Taxonomy" id="545501"/>
    <lineage>
        <taxon>Bacteria</taxon>
        <taxon>Bacillati</taxon>
        <taxon>Bacillota</taxon>
        <taxon>Bacilli</taxon>
        <taxon>Bacillales</taxon>
        <taxon>Bacillaceae</taxon>
        <taxon>Oceanobacillus</taxon>
    </lineage>
</organism>